<feature type="coiled-coil region" evidence="1">
    <location>
        <begin position="20"/>
        <end position="54"/>
    </location>
</feature>
<evidence type="ECO:0000313" key="3">
    <source>
        <dbReference type="Proteomes" id="UP001178461"/>
    </source>
</evidence>
<reference evidence="2" key="1">
    <citation type="submission" date="2022-12" db="EMBL/GenBank/DDBJ databases">
        <authorList>
            <person name="Alioto T."/>
            <person name="Alioto T."/>
            <person name="Gomez Garrido J."/>
        </authorList>
    </citation>
    <scope>NUCLEOTIDE SEQUENCE</scope>
</reference>
<dbReference type="AlphaFoldDB" id="A0AA35KLT6"/>
<gene>
    <name evidence="2" type="ORF">PODLI_1B040689</name>
</gene>
<accession>A0AA35KLT6</accession>
<proteinExistence type="predicted"/>
<evidence type="ECO:0000256" key="1">
    <source>
        <dbReference type="SAM" id="Coils"/>
    </source>
</evidence>
<keyword evidence="3" id="KW-1185">Reference proteome</keyword>
<protein>
    <submittedName>
        <fullName evidence="2">Uncharacterized protein</fullName>
    </submittedName>
</protein>
<dbReference type="EMBL" id="OX395132">
    <property type="protein sequence ID" value="CAI5780545.1"/>
    <property type="molecule type" value="Genomic_DNA"/>
</dbReference>
<dbReference type="Proteomes" id="UP001178461">
    <property type="component" value="Chromosome 7"/>
</dbReference>
<name>A0AA35KLT6_9SAUR</name>
<sequence length="243" mass="25665">MYQSVEKLTREVKADTENSTEVLSQKFDKLDEKMNSLESKIGKLEKSAGEVEALKTEQGAMRPPLGRRLSGMWGVCGSPALPAKEAQGWGASCCVPVGHAPTGARLRGRRRLDAAFSDSAGQSPWTGHAAGPMGIAGPVRAGFTLLGRPLVAGGDITAQCAAKPAPDYTALGSGVLGSGAPALTRQLGLRHGTSKLSAALGSTALLNYLRYHKRHTNQSKERRKLHKFLLSASPLKGNPQTTL</sequence>
<organism evidence="2 3">
    <name type="scientific">Podarcis lilfordi</name>
    <name type="common">Lilford's wall lizard</name>
    <dbReference type="NCBI Taxonomy" id="74358"/>
    <lineage>
        <taxon>Eukaryota</taxon>
        <taxon>Metazoa</taxon>
        <taxon>Chordata</taxon>
        <taxon>Craniata</taxon>
        <taxon>Vertebrata</taxon>
        <taxon>Euteleostomi</taxon>
        <taxon>Lepidosauria</taxon>
        <taxon>Squamata</taxon>
        <taxon>Bifurcata</taxon>
        <taxon>Unidentata</taxon>
        <taxon>Episquamata</taxon>
        <taxon>Laterata</taxon>
        <taxon>Lacertibaenia</taxon>
        <taxon>Lacertidae</taxon>
        <taxon>Podarcis</taxon>
    </lineage>
</organism>
<evidence type="ECO:0000313" key="2">
    <source>
        <dbReference type="EMBL" id="CAI5780545.1"/>
    </source>
</evidence>
<keyword evidence="1" id="KW-0175">Coiled coil</keyword>